<dbReference type="PANTHER" id="PTHR43098">
    <property type="entry name" value="L-ORNITHINE N(5)-MONOOXYGENASE-RELATED"/>
    <property type="match status" value="1"/>
</dbReference>
<name>A0A1H3THS0_9MICO</name>
<evidence type="ECO:0000313" key="8">
    <source>
        <dbReference type="EMBL" id="SDZ49185.1"/>
    </source>
</evidence>
<proteinExistence type="inferred from homology"/>
<evidence type="ECO:0000313" key="9">
    <source>
        <dbReference type="Proteomes" id="UP000198891"/>
    </source>
</evidence>
<organism evidence="8 9">
    <name type="scientific">Herbiconiux ginsengi</name>
    <dbReference type="NCBI Taxonomy" id="381665"/>
    <lineage>
        <taxon>Bacteria</taxon>
        <taxon>Bacillati</taxon>
        <taxon>Actinomycetota</taxon>
        <taxon>Actinomycetes</taxon>
        <taxon>Micrococcales</taxon>
        <taxon>Microbacteriaceae</taxon>
        <taxon>Herbiconiux</taxon>
    </lineage>
</organism>
<keyword evidence="6" id="KW-0560">Oxidoreductase</keyword>
<gene>
    <name evidence="8" type="ORF">SAMN05216554_4195</name>
</gene>
<dbReference type="EMBL" id="FNPZ01000005">
    <property type="protein sequence ID" value="SDZ49185.1"/>
    <property type="molecule type" value="Genomic_DNA"/>
</dbReference>
<accession>A0A1H3THS0</accession>
<protein>
    <submittedName>
        <fullName evidence="8">Cyclohexanone monooxygenase</fullName>
    </submittedName>
</protein>
<reference evidence="8 9" key="1">
    <citation type="submission" date="2016-10" db="EMBL/GenBank/DDBJ databases">
        <authorList>
            <person name="de Groot N.N."/>
        </authorList>
    </citation>
    <scope>NUCLEOTIDE SEQUENCE [LARGE SCALE GENOMIC DNA]</scope>
    <source>
        <strain evidence="8 9">CGMCC 4.3491</strain>
    </source>
</reference>
<dbReference type="STRING" id="381665.SAMN05216554_4195"/>
<dbReference type="GO" id="GO:0050661">
    <property type="term" value="F:NADP binding"/>
    <property type="evidence" value="ECO:0007669"/>
    <property type="project" value="InterPro"/>
</dbReference>
<evidence type="ECO:0000256" key="7">
    <source>
        <dbReference type="ARBA" id="ARBA00023033"/>
    </source>
</evidence>
<keyword evidence="4" id="KW-0274">FAD</keyword>
<dbReference type="Gene3D" id="3.50.50.60">
    <property type="entry name" value="FAD/NAD(P)-binding domain"/>
    <property type="match status" value="2"/>
</dbReference>
<dbReference type="SUPFAM" id="SSF51905">
    <property type="entry name" value="FAD/NAD(P)-binding domain"/>
    <property type="match status" value="1"/>
</dbReference>
<keyword evidence="5" id="KW-0521">NADP</keyword>
<dbReference type="Proteomes" id="UP000198891">
    <property type="component" value="Unassembled WGS sequence"/>
</dbReference>
<evidence type="ECO:0000256" key="2">
    <source>
        <dbReference type="ARBA" id="ARBA00010139"/>
    </source>
</evidence>
<keyword evidence="7 8" id="KW-0503">Monooxygenase</keyword>
<dbReference type="InterPro" id="IPR050775">
    <property type="entry name" value="FAD-binding_Monooxygenases"/>
</dbReference>
<dbReference type="InterPro" id="IPR036188">
    <property type="entry name" value="FAD/NAD-bd_sf"/>
</dbReference>
<evidence type="ECO:0000256" key="4">
    <source>
        <dbReference type="ARBA" id="ARBA00022827"/>
    </source>
</evidence>
<comment type="cofactor">
    <cofactor evidence="1">
        <name>FAD</name>
        <dbReference type="ChEBI" id="CHEBI:57692"/>
    </cofactor>
</comment>
<sequence length="548" mass="60531">MEHFDAAVIGAGQSGLYTTYRLKVEGLSVVGIDGGAGFGGVWHHNGYPGARIDSDSVDYSLQFSKELYEKWRWHERYSDAPTLQNYHNFVADELGVRDDFRFNTRLEGAVWSSVTQRWHLSTSNGDQIRVQFLIMCTGSLGAPKKLAFAGLERFKGQWAQTAHWPREGVDVEGRKVAVIGTGSSGVQSIPALAQDADQLTVFQRHPHWSIPARNRPLGSAEQDAVASTLGDAVRMSYRDFLPVDAATVDALALNQPGSPRAFASGEAARPASSYTPAQRRDVLEKQWEFGGHGLTYVFSDTTTNLESNQYVTDFIREMTIERIGDSRLAERLTPNYPAGTKRLILDIDYYEAYSRDNVDLVSVLETPIVELTETGVRTTAGDHEADLVVFALGFRAFIGPLEDAGIRNEAGTTVADVWSNGPRTLFGLMTPGFPNMFHVTNAGSPSVLGNAMLLAEFLGDWIAECITHVRSQGFSSIEASDAASEEWMHTVDGYAQELYPIRRAENQYMVHVNDDGSRFFQPFSGGMKEYVLHVHRATEQGYAGFTLT</sequence>
<evidence type="ECO:0000256" key="1">
    <source>
        <dbReference type="ARBA" id="ARBA00001974"/>
    </source>
</evidence>
<dbReference type="PANTHER" id="PTHR43098:SF3">
    <property type="entry name" value="L-ORNITHINE N(5)-MONOOXYGENASE-RELATED"/>
    <property type="match status" value="1"/>
</dbReference>
<evidence type="ECO:0000256" key="3">
    <source>
        <dbReference type="ARBA" id="ARBA00022630"/>
    </source>
</evidence>
<dbReference type="GO" id="GO:0004499">
    <property type="term" value="F:N,N-dimethylaniline monooxygenase activity"/>
    <property type="evidence" value="ECO:0007669"/>
    <property type="project" value="InterPro"/>
</dbReference>
<keyword evidence="3" id="KW-0285">Flavoprotein</keyword>
<dbReference type="InterPro" id="IPR020946">
    <property type="entry name" value="Flavin_mOase-like"/>
</dbReference>
<dbReference type="AlphaFoldDB" id="A0A1H3THS0"/>
<evidence type="ECO:0000256" key="5">
    <source>
        <dbReference type="ARBA" id="ARBA00022857"/>
    </source>
</evidence>
<keyword evidence="9" id="KW-1185">Reference proteome</keyword>
<dbReference type="GO" id="GO:0050660">
    <property type="term" value="F:flavin adenine dinucleotide binding"/>
    <property type="evidence" value="ECO:0007669"/>
    <property type="project" value="InterPro"/>
</dbReference>
<comment type="similarity">
    <text evidence="2">Belongs to the FAD-binding monooxygenase family.</text>
</comment>
<dbReference type="Pfam" id="PF00743">
    <property type="entry name" value="FMO-like"/>
    <property type="match status" value="1"/>
</dbReference>
<dbReference type="RefSeq" id="WP_175494445.1">
    <property type="nucleotide sequence ID" value="NZ_FNPZ01000005.1"/>
</dbReference>
<evidence type="ECO:0000256" key="6">
    <source>
        <dbReference type="ARBA" id="ARBA00023002"/>
    </source>
</evidence>